<dbReference type="InterPro" id="IPR037364">
    <property type="entry name" value="Sec23"/>
</dbReference>
<evidence type="ECO:0000259" key="14">
    <source>
        <dbReference type="Pfam" id="PF08033"/>
    </source>
</evidence>
<dbReference type="InterPro" id="IPR036175">
    <property type="entry name" value="Sec23/24_helical_dom_sf"/>
</dbReference>
<dbReference type="SUPFAM" id="SSF82754">
    <property type="entry name" value="C-terminal, gelsolin-like domain of Sec23/24"/>
    <property type="match status" value="1"/>
</dbReference>
<dbReference type="InterPro" id="IPR006900">
    <property type="entry name" value="Sec23/24_helical_dom"/>
</dbReference>
<keyword evidence="8 9" id="KW-0968">Cytoplasmic vesicle</keyword>
<keyword evidence="7 9" id="KW-0472">Membrane</keyword>
<evidence type="ECO:0000313" key="16">
    <source>
        <dbReference type="Proteomes" id="UP000270296"/>
    </source>
</evidence>
<keyword evidence="16" id="KW-1185">Reference proteome</keyword>
<dbReference type="GO" id="GO:0005096">
    <property type="term" value="F:GTPase activator activity"/>
    <property type="evidence" value="ECO:0007669"/>
    <property type="project" value="TreeGrafter"/>
</dbReference>
<evidence type="ECO:0000256" key="8">
    <source>
        <dbReference type="ARBA" id="ARBA00023329"/>
    </source>
</evidence>
<evidence type="ECO:0000256" key="1">
    <source>
        <dbReference type="ARBA" id="ARBA00022448"/>
    </source>
</evidence>
<evidence type="ECO:0000256" key="7">
    <source>
        <dbReference type="ARBA" id="ARBA00023136"/>
    </source>
</evidence>
<dbReference type="InterPro" id="IPR036180">
    <property type="entry name" value="Gelsolin-like_dom_sf"/>
</dbReference>
<evidence type="ECO:0000256" key="10">
    <source>
        <dbReference type="SAM" id="SignalP"/>
    </source>
</evidence>
<evidence type="ECO:0000259" key="13">
    <source>
        <dbReference type="Pfam" id="PF04815"/>
    </source>
</evidence>
<dbReference type="InterPro" id="IPR012990">
    <property type="entry name" value="Beta-sandwich_Sec23_24"/>
</dbReference>
<evidence type="ECO:0000256" key="3">
    <source>
        <dbReference type="ARBA" id="ARBA00022824"/>
    </source>
</evidence>
<dbReference type="Pfam" id="PF04815">
    <property type="entry name" value="Sec23_helical"/>
    <property type="match status" value="1"/>
</dbReference>
<comment type="function">
    <text evidence="9">Component of the coat protein complex II (COPII) which promotes the formation of transport vesicles from the endoplasmic reticulum (ER). The coat has two main functions, the physical deformation of the endoplasmic reticulum membrane into vesicles and the selection of cargo molecules.</text>
</comment>
<dbReference type="EMBL" id="UZAM01014616">
    <property type="protein sequence ID" value="VDP34887.1"/>
    <property type="molecule type" value="Genomic_DNA"/>
</dbReference>
<dbReference type="SUPFAM" id="SSF81811">
    <property type="entry name" value="Helical domain of Sec23/24"/>
    <property type="match status" value="1"/>
</dbReference>
<evidence type="ECO:0000256" key="4">
    <source>
        <dbReference type="ARBA" id="ARBA00022833"/>
    </source>
</evidence>
<feature type="domain" description="Gelsolin-like" evidence="11">
    <location>
        <begin position="447"/>
        <end position="529"/>
    </location>
</feature>
<dbReference type="Pfam" id="PF08033">
    <property type="entry name" value="Sec23_BS"/>
    <property type="match status" value="1"/>
</dbReference>
<reference evidence="15 16" key="2">
    <citation type="submission" date="2018-11" db="EMBL/GenBank/DDBJ databases">
        <authorList>
            <consortium name="Pathogen Informatics"/>
        </authorList>
    </citation>
    <scope>NUCLEOTIDE SEQUENCE [LARGE SCALE GENOMIC DNA]</scope>
</reference>
<dbReference type="InterPro" id="IPR036465">
    <property type="entry name" value="vWFA_dom_sf"/>
</dbReference>
<keyword evidence="5 9" id="KW-0931">ER-Golgi transport</keyword>
<keyword evidence="10" id="KW-0732">Signal</keyword>
<protein>
    <recommendedName>
        <fullName evidence="9">Protein transport protein SEC23</fullName>
    </recommendedName>
</protein>
<dbReference type="GO" id="GO:0006886">
    <property type="term" value="P:intracellular protein transport"/>
    <property type="evidence" value="ECO:0007669"/>
    <property type="project" value="InterPro"/>
</dbReference>
<evidence type="ECO:0000313" key="15">
    <source>
        <dbReference type="EMBL" id="VDP34887.1"/>
    </source>
</evidence>
<dbReference type="InterPro" id="IPR029006">
    <property type="entry name" value="ADF-H/Gelsolin-like_dom_sf"/>
</dbReference>
<keyword evidence="1 9" id="KW-0813">Transport</keyword>
<dbReference type="Pfam" id="PF00626">
    <property type="entry name" value="Gelsolin"/>
    <property type="match status" value="1"/>
</dbReference>
<dbReference type="InterPro" id="IPR006896">
    <property type="entry name" value="Sec23/24_trunk_dom"/>
</dbReference>
<organism evidence="17">
    <name type="scientific">Soboliphyme baturini</name>
    <dbReference type="NCBI Taxonomy" id="241478"/>
    <lineage>
        <taxon>Eukaryota</taxon>
        <taxon>Metazoa</taxon>
        <taxon>Ecdysozoa</taxon>
        <taxon>Nematoda</taxon>
        <taxon>Enoplea</taxon>
        <taxon>Dorylaimia</taxon>
        <taxon>Dioctophymatida</taxon>
        <taxon>Dioctophymatoidea</taxon>
        <taxon>Soboliphymatidae</taxon>
        <taxon>Soboliphyme</taxon>
    </lineage>
</organism>
<evidence type="ECO:0000256" key="6">
    <source>
        <dbReference type="ARBA" id="ARBA00022927"/>
    </source>
</evidence>
<dbReference type="SUPFAM" id="SSF53300">
    <property type="entry name" value="vWA-like"/>
    <property type="match status" value="1"/>
</dbReference>
<feature type="domain" description="Sec23/Sec24 beta-sandwich" evidence="14">
    <location>
        <begin position="216"/>
        <end position="316"/>
    </location>
</feature>
<sequence>MFYLLNHFCFLQDILAMNVARTQIAVQSQQGGKHLPIPSSNKFLQPIHHCDMAMNELIEEIQVNPWSTASGNRPLRCTGAALAVAVTLMEVCFPNTGGRIMLFVSGAATHGPGMVVGEELKTPIRSWHDIKEDNAKFMKKATKFYDELASRLVKNSHALDIYSCALDQTGLHEMKNLVAMTGGHMIMADSFESTLFKGSFQRVLEKDRNGFLNMVFNAILEIKTSKDILIEGALGCCANMGVRNHCVSENELGIGGTCQWKFCSLTPSATAGFVFEVASQHGTAVPQGGRLYVQFITQYQHSAGQKRIRVTTACRYFADAAMQMPQISASFDQEAAAVIMARLAIWRAINENDTPDALRWLDRNLIRLCQKFGEFVKDDPNSFRIAEQFSLYPQFMFHLRRSQFLQVFNNSPDETSFYRHVLMTQTVLECITMIQPILFSYSFNGPPEPVLLDASSILPDRILLMDDFFHVLIYHGATIAQWCKMGYQNDPQYLTFKQLLEAPVEDAKAILQERFPVSRYIETEHEGSQVRQRRKTSFDYDCECVKRNMIRKKRQCLLIVTRYAAFWHADFIFMFI</sequence>
<dbReference type="FunFam" id="1.20.120.730:FF:000005">
    <property type="entry name" value="Protein transport protein SEC23"/>
    <property type="match status" value="1"/>
</dbReference>
<comment type="subcellular location">
    <subcellularLocation>
        <location evidence="9">Cytoplasmic vesicle</location>
        <location evidence="9">COPII-coated vesicle membrane</location>
        <topology evidence="9">Peripheral membrane protein</topology>
        <orientation evidence="9">Cytoplasmic side</orientation>
    </subcellularLocation>
    <subcellularLocation>
        <location evidence="9">Endoplasmic reticulum membrane</location>
        <topology evidence="9">Peripheral membrane protein</topology>
        <orientation evidence="9">Cytoplasmic side</orientation>
    </subcellularLocation>
</comment>
<feature type="domain" description="Sec23/Sec24 trunk" evidence="12">
    <location>
        <begin position="26"/>
        <end position="203"/>
    </location>
</feature>
<dbReference type="Gene3D" id="2.60.40.1670">
    <property type="entry name" value="beta-sandwich domain of Sec23/24"/>
    <property type="match status" value="1"/>
</dbReference>
<dbReference type="Gene3D" id="1.20.120.730">
    <property type="entry name" value="Sec23/Sec24 helical domain"/>
    <property type="match status" value="1"/>
</dbReference>
<dbReference type="GO" id="GO:0090110">
    <property type="term" value="P:COPII-coated vesicle cargo loading"/>
    <property type="evidence" value="ECO:0007669"/>
    <property type="project" value="TreeGrafter"/>
</dbReference>
<evidence type="ECO:0000259" key="11">
    <source>
        <dbReference type="Pfam" id="PF00626"/>
    </source>
</evidence>
<dbReference type="WBParaSite" id="SBAD_0001119601-mRNA-1">
    <property type="protein sequence ID" value="SBAD_0001119601-mRNA-1"/>
    <property type="gene ID" value="SBAD_0001119601"/>
</dbReference>
<keyword evidence="2 9" id="KW-0479">Metal-binding</keyword>
<dbReference type="PANTHER" id="PTHR11141">
    <property type="entry name" value="PROTEIN TRANSPORT PROTEIN SEC23"/>
    <property type="match status" value="1"/>
</dbReference>
<keyword evidence="9" id="KW-0963">Cytoplasm</keyword>
<keyword evidence="3 9" id="KW-0256">Endoplasmic reticulum</keyword>
<evidence type="ECO:0000313" key="17">
    <source>
        <dbReference type="WBParaSite" id="SBAD_0001119601-mRNA-1"/>
    </source>
</evidence>
<evidence type="ECO:0000256" key="9">
    <source>
        <dbReference type="RuleBase" id="RU365030"/>
    </source>
</evidence>
<gene>
    <name evidence="15" type="ORF">SBAD_LOCUS10820</name>
</gene>
<dbReference type="Gene3D" id="3.40.50.410">
    <property type="entry name" value="von Willebrand factor, type A domain"/>
    <property type="match status" value="1"/>
</dbReference>
<feature type="chain" id="PRO_5043140420" description="Protein transport protein SEC23" evidence="10">
    <location>
        <begin position="17"/>
        <end position="576"/>
    </location>
</feature>
<reference evidence="17" key="1">
    <citation type="submission" date="2016-06" db="UniProtKB">
        <authorList>
            <consortium name="WormBaseParasite"/>
        </authorList>
    </citation>
    <scope>IDENTIFICATION</scope>
</reference>
<dbReference type="Pfam" id="PF04811">
    <property type="entry name" value="Sec23_trunk"/>
    <property type="match status" value="1"/>
</dbReference>
<feature type="domain" description="Sec23/Sec24 helical" evidence="13">
    <location>
        <begin position="332"/>
        <end position="431"/>
    </location>
</feature>
<dbReference type="SUPFAM" id="SSF81995">
    <property type="entry name" value="beta-sandwich domain of Sec23/24"/>
    <property type="match status" value="1"/>
</dbReference>
<dbReference type="InterPro" id="IPR007123">
    <property type="entry name" value="Gelsolin-like_dom"/>
</dbReference>
<evidence type="ECO:0000256" key="5">
    <source>
        <dbReference type="ARBA" id="ARBA00022892"/>
    </source>
</evidence>
<dbReference type="GO" id="GO:0030127">
    <property type="term" value="C:COPII vesicle coat"/>
    <property type="evidence" value="ECO:0007669"/>
    <property type="project" value="InterPro"/>
</dbReference>
<dbReference type="PANTHER" id="PTHR11141:SF0">
    <property type="entry name" value="PROTEIN TRANSPORT PROTEIN SEC23"/>
    <property type="match status" value="1"/>
</dbReference>
<dbReference type="GO" id="GO:0070971">
    <property type="term" value="C:endoplasmic reticulum exit site"/>
    <property type="evidence" value="ECO:0007669"/>
    <property type="project" value="TreeGrafter"/>
</dbReference>
<dbReference type="FunFam" id="3.40.20.10:FF:000003">
    <property type="entry name" value="Protein transport protein SEC23"/>
    <property type="match status" value="1"/>
</dbReference>
<evidence type="ECO:0000259" key="12">
    <source>
        <dbReference type="Pfam" id="PF04811"/>
    </source>
</evidence>
<comment type="similarity">
    <text evidence="9">Belongs to the SEC23/SEC24 family. SEC23 subfamily.</text>
</comment>
<dbReference type="GO" id="GO:0005789">
    <property type="term" value="C:endoplasmic reticulum membrane"/>
    <property type="evidence" value="ECO:0007669"/>
    <property type="project" value="UniProtKB-SubCell"/>
</dbReference>
<name>A0A183J4M2_9BILA</name>
<dbReference type="OrthoDB" id="10256289at2759"/>
<keyword evidence="4 9" id="KW-0862">Zinc</keyword>
<dbReference type="Proteomes" id="UP000270296">
    <property type="component" value="Unassembled WGS sequence"/>
</dbReference>
<dbReference type="AlphaFoldDB" id="A0A183J4M2"/>
<keyword evidence="6 9" id="KW-0653">Protein transport</keyword>
<dbReference type="FunFam" id="2.60.40.1670:FF:000006">
    <property type="entry name" value="Protein transport protein SEC23"/>
    <property type="match status" value="1"/>
</dbReference>
<accession>A0A183J4M2</accession>
<dbReference type="GO" id="GO:0046872">
    <property type="term" value="F:metal ion binding"/>
    <property type="evidence" value="ECO:0007669"/>
    <property type="project" value="UniProtKB-KW"/>
</dbReference>
<dbReference type="Gene3D" id="3.40.20.10">
    <property type="entry name" value="Severin"/>
    <property type="match status" value="1"/>
</dbReference>
<proteinExistence type="inferred from homology"/>
<evidence type="ECO:0000256" key="2">
    <source>
        <dbReference type="ARBA" id="ARBA00022723"/>
    </source>
</evidence>
<feature type="signal peptide" evidence="10">
    <location>
        <begin position="1"/>
        <end position="16"/>
    </location>
</feature>